<keyword evidence="4 16" id="KW-0808">Transferase</keyword>
<proteinExistence type="inferred from homology"/>
<name>A0A1M5I5T5_9BRAD</name>
<dbReference type="GO" id="GO:0006098">
    <property type="term" value="P:pentose-phosphate shunt"/>
    <property type="evidence" value="ECO:0007669"/>
    <property type="project" value="TreeGrafter"/>
</dbReference>
<feature type="binding site" evidence="12">
    <location>
        <position position="270"/>
    </location>
    <ligand>
        <name>substrate</name>
    </ligand>
</feature>
<feature type="binding site" evidence="12">
    <location>
        <position position="477"/>
    </location>
    <ligand>
        <name>substrate</name>
    </ligand>
</feature>
<dbReference type="SUPFAM" id="SSF52922">
    <property type="entry name" value="TK C-terminal domain-like"/>
    <property type="match status" value="1"/>
</dbReference>
<evidence type="ECO:0000256" key="15">
    <source>
        <dbReference type="PIRSR" id="PIRSR605478-5"/>
    </source>
</evidence>
<feature type="binding site" evidence="13">
    <location>
        <position position="270"/>
    </location>
    <ligand>
        <name>thiamine diphosphate</name>
        <dbReference type="ChEBI" id="CHEBI:58937"/>
    </ligand>
</feature>
<keyword evidence="6 16" id="KW-0106">Calcium</keyword>
<feature type="binding site" evidence="14">
    <location>
        <position position="198"/>
    </location>
    <ligand>
        <name>Mg(2+)</name>
        <dbReference type="ChEBI" id="CHEBI:18420"/>
    </ligand>
</feature>
<comment type="cofactor">
    <cofactor evidence="14">
        <name>Mg(2+)</name>
        <dbReference type="ChEBI" id="CHEBI:18420"/>
    </cofactor>
    <text evidence="14">Binds 1 Mg(2+) ion per subunit. Can also utilize other divalent metal cations, such as Ca(2+), Mn(2+) and Co(2+).</text>
</comment>
<feature type="binding site" evidence="14">
    <location>
        <position position="196"/>
    </location>
    <ligand>
        <name>Mg(2+)</name>
        <dbReference type="ChEBI" id="CHEBI:18420"/>
    </ligand>
</feature>
<evidence type="ECO:0000256" key="9">
    <source>
        <dbReference type="ARBA" id="ARBA00049473"/>
    </source>
</evidence>
<feature type="site" description="Important for catalytic activity" evidence="15">
    <location>
        <position position="270"/>
    </location>
</feature>
<dbReference type="GO" id="GO:0046872">
    <property type="term" value="F:metal ion binding"/>
    <property type="evidence" value="ECO:0007669"/>
    <property type="project" value="UniProtKB-KW"/>
</dbReference>
<feature type="binding site" evidence="13">
    <location>
        <begin position="128"/>
        <end position="130"/>
    </location>
    <ligand>
        <name>thiamine diphosphate</name>
        <dbReference type="ChEBI" id="CHEBI:58937"/>
    </ligand>
</feature>
<dbReference type="GO" id="GO:0005829">
    <property type="term" value="C:cytosol"/>
    <property type="evidence" value="ECO:0007669"/>
    <property type="project" value="TreeGrafter"/>
</dbReference>
<dbReference type="RefSeq" id="WP_079565259.1">
    <property type="nucleotide sequence ID" value="NZ_LT670818.1"/>
</dbReference>
<dbReference type="PANTHER" id="PTHR43522:SF2">
    <property type="entry name" value="TRANSKETOLASE 1-RELATED"/>
    <property type="match status" value="1"/>
</dbReference>
<dbReference type="Pfam" id="PF00456">
    <property type="entry name" value="Transketolase_N"/>
    <property type="match status" value="1"/>
</dbReference>
<gene>
    <name evidence="18" type="ORF">SAMN05444169_1310</name>
</gene>
<dbReference type="EC" id="2.2.1.1" evidence="3 10"/>
<comment type="catalytic activity">
    <reaction evidence="9 16">
        <text>D-sedoheptulose 7-phosphate + D-glyceraldehyde 3-phosphate = aldehydo-D-ribose 5-phosphate + D-xylulose 5-phosphate</text>
        <dbReference type="Rhea" id="RHEA:10508"/>
        <dbReference type="ChEBI" id="CHEBI:57483"/>
        <dbReference type="ChEBI" id="CHEBI:57737"/>
        <dbReference type="ChEBI" id="CHEBI:58273"/>
        <dbReference type="ChEBI" id="CHEBI:59776"/>
        <dbReference type="EC" id="2.2.1.1"/>
    </reaction>
</comment>
<dbReference type="AlphaFoldDB" id="A0A1M5I5T5"/>
<dbReference type="InterPro" id="IPR049557">
    <property type="entry name" value="Transketolase_CS"/>
</dbReference>
<dbReference type="InterPro" id="IPR033247">
    <property type="entry name" value="Transketolase_fam"/>
</dbReference>
<dbReference type="InterPro" id="IPR009014">
    <property type="entry name" value="Transketo_C/PFOR_II"/>
</dbReference>
<dbReference type="InterPro" id="IPR055152">
    <property type="entry name" value="Transketolase-like_C_2"/>
</dbReference>
<feature type="binding site" evidence="12">
    <location>
        <position position="528"/>
    </location>
    <ligand>
        <name>substrate</name>
    </ligand>
</feature>
<evidence type="ECO:0000256" key="3">
    <source>
        <dbReference type="ARBA" id="ARBA00013152"/>
    </source>
</evidence>
<dbReference type="EMBL" id="LT670818">
    <property type="protein sequence ID" value="SHG23675.1"/>
    <property type="molecule type" value="Genomic_DNA"/>
</dbReference>
<comment type="function">
    <text evidence="16">Catalyzes the transfer of a two-carbon ketol group from a ketose donor to an aldose acceptor, via a covalent intermediate with the cofactor thiamine pyrophosphate.</text>
</comment>
<protein>
    <recommendedName>
        <fullName evidence="3 10">Transketolase</fullName>
        <ecNumber evidence="3 10">2.2.1.1</ecNumber>
    </recommendedName>
</protein>
<comment type="similarity">
    <text evidence="1 16">Belongs to the transketolase family.</text>
</comment>
<evidence type="ECO:0000256" key="12">
    <source>
        <dbReference type="PIRSR" id="PIRSR605478-2"/>
    </source>
</evidence>
<keyword evidence="7 14" id="KW-0460">Magnesium</keyword>
<feature type="binding site" evidence="13">
    <location>
        <position position="445"/>
    </location>
    <ligand>
        <name>thiamine diphosphate</name>
        <dbReference type="ChEBI" id="CHEBI:58937"/>
    </ligand>
</feature>
<feature type="binding site" evidence="12">
    <location>
        <position position="39"/>
    </location>
    <ligand>
        <name>substrate</name>
    </ligand>
</feature>
<dbReference type="CDD" id="cd02012">
    <property type="entry name" value="TPP_TK"/>
    <property type="match status" value="1"/>
</dbReference>
<reference evidence="18 19" key="1">
    <citation type="submission" date="2016-11" db="EMBL/GenBank/DDBJ databases">
        <authorList>
            <person name="Jaros S."/>
            <person name="Januszkiewicz K."/>
            <person name="Wedrychowicz H."/>
        </authorList>
    </citation>
    <scope>NUCLEOTIDE SEQUENCE [LARGE SCALE GENOMIC DNA]</scope>
    <source>
        <strain evidence="18 19">GAS242</strain>
    </source>
</reference>
<dbReference type="GO" id="GO:0004802">
    <property type="term" value="F:transketolase activity"/>
    <property type="evidence" value="ECO:0007669"/>
    <property type="project" value="UniProtKB-UniRule"/>
</dbReference>
<organism evidence="18 19">
    <name type="scientific">Bradyrhizobium erythrophlei</name>
    <dbReference type="NCBI Taxonomy" id="1437360"/>
    <lineage>
        <taxon>Bacteria</taxon>
        <taxon>Pseudomonadati</taxon>
        <taxon>Pseudomonadota</taxon>
        <taxon>Alphaproteobacteria</taxon>
        <taxon>Hyphomicrobiales</taxon>
        <taxon>Nitrobacteraceae</taxon>
        <taxon>Bradyrhizobium</taxon>
    </lineage>
</organism>
<evidence type="ECO:0000256" key="4">
    <source>
        <dbReference type="ARBA" id="ARBA00022679"/>
    </source>
</evidence>
<feature type="binding site" evidence="13">
    <location>
        <position position="79"/>
    </location>
    <ligand>
        <name>thiamine diphosphate</name>
        <dbReference type="ChEBI" id="CHEBI:58937"/>
    </ligand>
</feature>
<evidence type="ECO:0000256" key="13">
    <source>
        <dbReference type="PIRSR" id="PIRSR605478-3"/>
    </source>
</evidence>
<feature type="binding site" evidence="13">
    <location>
        <position position="167"/>
    </location>
    <ligand>
        <name>thiamine diphosphate</name>
        <dbReference type="ChEBI" id="CHEBI:58937"/>
    </ligand>
</feature>
<dbReference type="InterPro" id="IPR029061">
    <property type="entry name" value="THDP-binding"/>
</dbReference>
<feature type="binding site" evidence="12">
    <location>
        <position position="469"/>
    </location>
    <ligand>
        <name>substrate</name>
    </ligand>
</feature>
<dbReference type="PANTHER" id="PTHR43522">
    <property type="entry name" value="TRANSKETOLASE"/>
    <property type="match status" value="1"/>
</dbReference>
<evidence type="ECO:0000256" key="8">
    <source>
        <dbReference type="ARBA" id="ARBA00023052"/>
    </source>
</evidence>
<dbReference type="OrthoDB" id="8732661at2"/>
<sequence>MTAHVLSCIPGRPDVSHAEMANAIRFLAIDAVEKAKSGHPGMPMGMADVATVLFSRFLKFDPADPAWPDRDRFVLSAGHGSMLLYALLHLTGYEGVSSDELRAFRQWGSKTPGHPEYGHTPGVETTTGPLGQGLATAVGMALAERLMNARFGNDCVDHHTYVIAGDGCLMEGLSHEAISLAGHLRLNRLIVLFDDNQISIDGATSLSCSDDQLARFQASGWAACRIDGHDPDAIAAAIDRARSSDAPSLIACRTVIGFGAPNRQGTEKAHGAPLGADEVAKARDALNWPYEPFRIPRPVLDQWRQAGARGHAARRSWIERTRCINSLGRSPFHDALNRNLPCGYAQAIALLRDRFAAEQPNIATRQASQLVIDGIAEALPNLVGGSADLTHSNLTRARTHQPVRRDSLEGSYIHYGVREHAMAAAMNGIALHGGFIPYGGTFLAFADYSRPAIRLAALMRIRVIHVMTHDSIGLGEDGPTHQPVEHLASLRAIPNLLVFRPGDAIETAEAWDCALQAQTSPSVLCLSRQALPTFREVAGDTNRVALGAYVVVEPEGGRDVTLVATGSEVSVALKAAKLLASDGIRAAVVSAPCFDLFRQQPREYRETVLGRVPRVGVEAAIEGDWARWLGDGGEFVGMTGFGASAPAEVLYREFGITEDAVAKAALRCIARSKMAAASA</sequence>
<accession>A0A1M5I5T5</accession>
<evidence type="ECO:0000256" key="5">
    <source>
        <dbReference type="ARBA" id="ARBA00022723"/>
    </source>
</evidence>
<dbReference type="InterPro" id="IPR005478">
    <property type="entry name" value="Transketolase_bac-like"/>
</dbReference>
<dbReference type="NCBIfam" id="TIGR00232">
    <property type="entry name" value="tktlase_bact"/>
    <property type="match status" value="1"/>
</dbReference>
<keyword evidence="5 14" id="KW-0479">Metal-binding</keyword>
<keyword evidence="8 13" id="KW-0786">Thiamine pyrophosphate</keyword>
<dbReference type="InterPro" id="IPR005474">
    <property type="entry name" value="Transketolase_N"/>
</dbReference>
<evidence type="ECO:0000256" key="2">
    <source>
        <dbReference type="ARBA" id="ARBA00011738"/>
    </source>
</evidence>
<evidence type="ECO:0000256" key="6">
    <source>
        <dbReference type="ARBA" id="ARBA00022837"/>
    </source>
</evidence>
<comment type="cofactor">
    <cofactor evidence="16">
        <name>Mg(2+)</name>
        <dbReference type="ChEBI" id="CHEBI:18420"/>
    </cofactor>
    <cofactor evidence="16">
        <name>Ca(2+)</name>
        <dbReference type="ChEBI" id="CHEBI:29108"/>
    </cofactor>
    <cofactor evidence="16">
        <name>Mn(2+)</name>
        <dbReference type="ChEBI" id="CHEBI:29035"/>
    </cofactor>
    <cofactor evidence="16">
        <name>Co(2+)</name>
        <dbReference type="ChEBI" id="CHEBI:48828"/>
    </cofactor>
    <text evidence="16">Binds 1 Mg(2+) ion per subunit. Can also utilize other divalent metal cations, such as Ca(2+), Mn(2+) and Co(2+).</text>
</comment>
<evidence type="ECO:0000256" key="11">
    <source>
        <dbReference type="PIRSR" id="PIRSR605478-1"/>
    </source>
</evidence>
<dbReference type="InterPro" id="IPR005475">
    <property type="entry name" value="Transketolase-like_Pyr-bd"/>
</dbReference>
<evidence type="ECO:0000256" key="16">
    <source>
        <dbReference type="RuleBase" id="RU004996"/>
    </source>
</evidence>
<dbReference type="Gene3D" id="3.40.50.970">
    <property type="match status" value="2"/>
</dbReference>
<evidence type="ECO:0000259" key="17">
    <source>
        <dbReference type="SMART" id="SM00861"/>
    </source>
</evidence>
<dbReference type="FunFam" id="3.40.50.970:FF:000004">
    <property type="entry name" value="Transketolase"/>
    <property type="match status" value="1"/>
</dbReference>
<comment type="subunit">
    <text evidence="2 16">Homodimer.</text>
</comment>
<dbReference type="Pfam" id="PF22613">
    <property type="entry name" value="Transketolase_C_1"/>
    <property type="match status" value="1"/>
</dbReference>
<dbReference type="SUPFAM" id="SSF52518">
    <property type="entry name" value="Thiamin diphosphate-binding fold (THDP-binding)"/>
    <property type="match status" value="2"/>
</dbReference>
<feature type="binding site" evidence="14">
    <location>
        <position position="166"/>
    </location>
    <ligand>
        <name>Mg(2+)</name>
        <dbReference type="ChEBI" id="CHEBI:18420"/>
    </ligand>
</feature>
<dbReference type="Gene3D" id="3.40.50.920">
    <property type="match status" value="1"/>
</dbReference>
<feature type="binding site" evidence="12">
    <location>
        <position position="392"/>
    </location>
    <ligand>
        <name>substrate</name>
    </ligand>
</feature>
<feature type="binding site" evidence="12">
    <location>
        <position position="365"/>
    </location>
    <ligand>
        <name>substrate</name>
    </ligand>
</feature>
<dbReference type="InterPro" id="IPR020826">
    <property type="entry name" value="Transketolase_BS"/>
</dbReference>
<dbReference type="SMART" id="SM00861">
    <property type="entry name" value="Transket_pyr"/>
    <property type="match status" value="1"/>
</dbReference>
<evidence type="ECO:0000256" key="10">
    <source>
        <dbReference type="NCBIfam" id="TIGR00232"/>
    </source>
</evidence>
<evidence type="ECO:0000313" key="18">
    <source>
        <dbReference type="EMBL" id="SHG23675.1"/>
    </source>
</evidence>
<evidence type="ECO:0000256" key="7">
    <source>
        <dbReference type="ARBA" id="ARBA00022842"/>
    </source>
</evidence>
<dbReference type="PROSITE" id="PS00802">
    <property type="entry name" value="TRANSKETOLASE_2"/>
    <property type="match status" value="1"/>
</dbReference>
<feature type="active site" description="Proton donor" evidence="11">
    <location>
        <position position="419"/>
    </location>
</feature>
<dbReference type="Pfam" id="PF02779">
    <property type="entry name" value="Transket_pyr"/>
    <property type="match status" value="1"/>
</dbReference>
<feature type="site" description="Important for catalytic activity" evidence="15">
    <location>
        <position position="39"/>
    </location>
</feature>
<comment type="cofactor">
    <cofactor evidence="13">
        <name>thiamine diphosphate</name>
        <dbReference type="ChEBI" id="CHEBI:58937"/>
    </cofactor>
    <text evidence="13">Binds 1 thiamine pyrophosphate per subunit. During the reaction, the substrate forms a covalent intermediate with the cofactor.</text>
</comment>
<feature type="domain" description="Transketolase-like pyrimidine-binding" evidence="17">
    <location>
        <begin position="362"/>
        <end position="533"/>
    </location>
</feature>
<evidence type="ECO:0000256" key="14">
    <source>
        <dbReference type="PIRSR" id="PIRSR605478-4"/>
    </source>
</evidence>
<feature type="binding site" evidence="13">
    <location>
        <position position="196"/>
    </location>
    <ligand>
        <name>thiamine diphosphate</name>
        <dbReference type="ChEBI" id="CHEBI:58937"/>
    </ligand>
</feature>
<evidence type="ECO:0000256" key="1">
    <source>
        <dbReference type="ARBA" id="ARBA00007131"/>
    </source>
</evidence>
<dbReference type="Proteomes" id="UP000190675">
    <property type="component" value="Chromosome I"/>
</dbReference>
<dbReference type="PROSITE" id="PS00801">
    <property type="entry name" value="TRANSKETOLASE_1"/>
    <property type="match status" value="1"/>
</dbReference>
<dbReference type="FunFam" id="3.40.50.970:FF:000003">
    <property type="entry name" value="Transketolase"/>
    <property type="match status" value="1"/>
</dbReference>
<feature type="binding site" evidence="12">
    <location>
        <position position="481"/>
    </location>
    <ligand>
        <name>substrate</name>
    </ligand>
</feature>
<dbReference type="CDD" id="cd07033">
    <property type="entry name" value="TPP_PYR_DXS_TK_like"/>
    <property type="match status" value="1"/>
</dbReference>
<evidence type="ECO:0000313" key="19">
    <source>
        <dbReference type="Proteomes" id="UP000190675"/>
    </source>
</evidence>